<keyword evidence="6" id="KW-1185">Reference proteome</keyword>
<dbReference type="Gene3D" id="3.40.50.300">
    <property type="entry name" value="P-loop containing nucleotide triphosphate hydrolases"/>
    <property type="match status" value="2"/>
</dbReference>
<feature type="domain" description="AIG1-type G" evidence="4">
    <location>
        <begin position="10"/>
        <end position="196"/>
    </location>
</feature>
<accession>A0A8S3T2R1</accession>
<organism evidence="5 6">
    <name type="scientific">Mytilus edulis</name>
    <name type="common">Blue mussel</name>
    <dbReference type="NCBI Taxonomy" id="6550"/>
    <lineage>
        <taxon>Eukaryota</taxon>
        <taxon>Metazoa</taxon>
        <taxon>Spiralia</taxon>
        <taxon>Lophotrochozoa</taxon>
        <taxon>Mollusca</taxon>
        <taxon>Bivalvia</taxon>
        <taxon>Autobranchia</taxon>
        <taxon>Pteriomorphia</taxon>
        <taxon>Mytilida</taxon>
        <taxon>Mytiloidea</taxon>
        <taxon>Mytilidae</taxon>
        <taxon>Mytilinae</taxon>
        <taxon>Mytilus</taxon>
    </lineage>
</organism>
<dbReference type="InterPro" id="IPR027417">
    <property type="entry name" value="P-loop_NTPase"/>
</dbReference>
<proteinExistence type="inferred from homology"/>
<evidence type="ECO:0000256" key="3">
    <source>
        <dbReference type="ARBA" id="ARBA00023134"/>
    </source>
</evidence>
<comment type="similarity">
    <text evidence="1">Belongs to the TRAFAC class TrmE-Era-EngA-EngB-Septin-like GTPase superfamily. AIG1/Toc34/Toc159-like paraseptin GTPase family. IAN subfamily.</text>
</comment>
<evidence type="ECO:0000256" key="1">
    <source>
        <dbReference type="ARBA" id="ARBA00008535"/>
    </source>
</evidence>
<dbReference type="OrthoDB" id="8954335at2759"/>
<dbReference type="PANTHER" id="PTHR10903">
    <property type="entry name" value="GTPASE, IMAP FAMILY MEMBER-RELATED"/>
    <property type="match status" value="1"/>
</dbReference>
<keyword evidence="3" id="KW-0342">GTP-binding</keyword>
<gene>
    <name evidence="5" type="ORF">MEDL_40952</name>
</gene>
<dbReference type="GO" id="GO:0005525">
    <property type="term" value="F:GTP binding"/>
    <property type="evidence" value="ECO:0007669"/>
    <property type="project" value="UniProtKB-KW"/>
</dbReference>
<evidence type="ECO:0000313" key="6">
    <source>
        <dbReference type="Proteomes" id="UP000683360"/>
    </source>
</evidence>
<dbReference type="PANTHER" id="PTHR10903:SF184">
    <property type="entry name" value="GTP-BINDING PROTEIN A"/>
    <property type="match status" value="1"/>
</dbReference>
<dbReference type="PROSITE" id="PS51720">
    <property type="entry name" value="G_AIG1"/>
    <property type="match status" value="1"/>
</dbReference>
<evidence type="ECO:0000259" key="4">
    <source>
        <dbReference type="PROSITE" id="PS51720"/>
    </source>
</evidence>
<keyword evidence="2" id="KW-0547">Nucleotide-binding</keyword>
<dbReference type="AlphaFoldDB" id="A0A8S3T2R1"/>
<evidence type="ECO:0000313" key="5">
    <source>
        <dbReference type="EMBL" id="CAG2227937.1"/>
    </source>
</evidence>
<sequence>MASGSDDDFGKNLNILILGKGGSGKSRTGNSILGDKNAFVFGEPTEICNNVKRERFGKIVNVIDTPSDAALHPEKYKVSIGRFSNEDLQTFKKYTENFDENLLKFSVVVFTNGDKWENDMNDKGIQDPNFNDYIEKLSDPSKDLLRMCGDRFVMFNNRSQGEENDIQVTKLLTLAEDILQKNEKQALRFKLSEIVNSAVNITLAFSSKSISTVKSGFNYAGTLMSYILSNYNIDKTNTRRDSVANNSEVKE</sequence>
<dbReference type="Proteomes" id="UP000683360">
    <property type="component" value="Unassembled WGS sequence"/>
</dbReference>
<comment type="caution">
    <text evidence="5">The sequence shown here is derived from an EMBL/GenBank/DDBJ whole genome shotgun (WGS) entry which is preliminary data.</text>
</comment>
<reference evidence="5" key="1">
    <citation type="submission" date="2021-03" db="EMBL/GenBank/DDBJ databases">
        <authorList>
            <person name="Bekaert M."/>
        </authorList>
    </citation>
    <scope>NUCLEOTIDE SEQUENCE</scope>
</reference>
<dbReference type="InterPro" id="IPR006703">
    <property type="entry name" value="G_AIG1"/>
</dbReference>
<dbReference type="EMBL" id="CAJPWZ010001983">
    <property type="protein sequence ID" value="CAG2227937.1"/>
    <property type="molecule type" value="Genomic_DNA"/>
</dbReference>
<dbReference type="InterPro" id="IPR045058">
    <property type="entry name" value="GIMA/IAN/Toc"/>
</dbReference>
<name>A0A8S3T2R1_MYTED</name>
<evidence type="ECO:0000256" key="2">
    <source>
        <dbReference type="ARBA" id="ARBA00022741"/>
    </source>
</evidence>
<dbReference type="SUPFAM" id="SSF52540">
    <property type="entry name" value="P-loop containing nucleoside triphosphate hydrolases"/>
    <property type="match status" value="1"/>
</dbReference>
<dbReference type="Pfam" id="PF04548">
    <property type="entry name" value="AIG1"/>
    <property type="match status" value="2"/>
</dbReference>
<protein>
    <recommendedName>
        <fullName evidence="4">AIG1-type G domain-containing protein</fullName>
    </recommendedName>
</protein>